<protein>
    <submittedName>
        <fullName evidence="2">Uncharacterized protein</fullName>
    </submittedName>
</protein>
<dbReference type="EMBL" id="WKFB01000101">
    <property type="protein sequence ID" value="KAF6735687.1"/>
    <property type="molecule type" value="Genomic_DNA"/>
</dbReference>
<accession>A0A834KYU2</accession>
<name>A0A834KYU2_ORYME</name>
<feature type="compositionally biased region" description="Polar residues" evidence="1">
    <location>
        <begin position="280"/>
        <end position="307"/>
    </location>
</feature>
<feature type="compositionally biased region" description="Polar residues" evidence="1">
    <location>
        <begin position="1"/>
        <end position="18"/>
    </location>
</feature>
<feature type="region of interest" description="Disordered" evidence="1">
    <location>
        <begin position="1"/>
        <end position="24"/>
    </location>
</feature>
<sequence>MATNRANDNPAGSRSNAEVSDITKKDEAPITLMLKWSKQPRKPRTSLEKSLQSWFSKRQRNLNCSVIRIRENKNALIKIEPFPGLDIVQKLSGEILTLQDGSTVTVESVAQGNSKPQTADDVSNTSTASTYDDKTEKDDAPITLVLKWSKQSKQQEQNLEKSLQNWFNKREKSLNCSVIRILKDKNALIKIKPLPDLDIVLKLSGEILTLKDNTTVTVESVILGSPKLTQTADDASTTSTASTSDDKRRVSDQSDQVSIPEKTANDDKKKSEDGVGLDKQNVSGQKRSQNDLNSASEISPENQIRQNQEDSVSLPVNFFWYLSRLYKDEIKSIEEETGCKMDATVNVTFKGGSQDKALSEFTNLVQKCFNESRESVVPVQDVSPERCSDAFKLIQKEEKKALLTLTPKEITVCGPDSDQLKRVLERNEKPDLVHDDTPMKIKMTIKDPLSDAGIQMEESSWRKLNVGHDVKIRKIKEKFDVDFREFRMDGDKVQLKASYNGPEGNPSMESHAVRALLRLYQKSVTSCLNYKNLQGASGFRDRSKMHEDESEKRSTTEGGATGGDSTEENCPICFSPFTEKSELQT</sequence>
<feature type="compositionally biased region" description="Low complexity" evidence="1">
    <location>
        <begin position="231"/>
        <end position="243"/>
    </location>
</feature>
<feature type="compositionally biased region" description="Basic and acidic residues" evidence="1">
    <location>
        <begin position="539"/>
        <end position="555"/>
    </location>
</feature>
<feature type="compositionally biased region" description="Polar residues" evidence="1">
    <location>
        <begin position="108"/>
        <end position="130"/>
    </location>
</feature>
<reference evidence="2" key="1">
    <citation type="journal article" name="BMC Genomics">
        <title>Long-read sequencing and de novo genome assembly of marine medaka (Oryzias melastigma).</title>
        <authorList>
            <person name="Liang P."/>
            <person name="Saqib H.S.A."/>
            <person name="Ni X."/>
            <person name="Shen Y."/>
        </authorList>
    </citation>
    <scope>NUCLEOTIDE SEQUENCE</scope>
    <source>
        <strain evidence="2">Bigg-433</strain>
    </source>
</reference>
<feature type="region of interest" description="Disordered" evidence="1">
    <location>
        <begin position="108"/>
        <end position="135"/>
    </location>
</feature>
<evidence type="ECO:0000313" key="2">
    <source>
        <dbReference type="EMBL" id="KAF6735687.1"/>
    </source>
</evidence>
<dbReference type="Proteomes" id="UP000646548">
    <property type="component" value="Unassembled WGS sequence"/>
</dbReference>
<dbReference type="AlphaFoldDB" id="A0A834KYU2"/>
<organism evidence="2 3">
    <name type="scientific">Oryzias melastigma</name>
    <name type="common">Marine medaka</name>
    <dbReference type="NCBI Taxonomy" id="30732"/>
    <lineage>
        <taxon>Eukaryota</taxon>
        <taxon>Metazoa</taxon>
        <taxon>Chordata</taxon>
        <taxon>Craniata</taxon>
        <taxon>Vertebrata</taxon>
        <taxon>Euteleostomi</taxon>
        <taxon>Actinopterygii</taxon>
        <taxon>Neopterygii</taxon>
        <taxon>Teleostei</taxon>
        <taxon>Neoteleostei</taxon>
        <taxon>Acanthomorphata</taxon>
        <taxon>Ovalentaria</taxon>
        <taxon>Atherinomorphae</taxon>
        <taxon>Beloniformes</taxon>
        <taxon>Adrianichthyidae</taxon>
        <taxon>Oryziinae</taxon>
        <taxon>Oryzias</taxon>
    </lineage>
</organism>
<feature type="region of interest" description="Disordered" evidence="1">
    <location>
        <begin position="538"/>
        <end position="585"/>
    </location>
</feature>
<comment type="caution">
    <text evidence="2">The sequence shown here is derived from an EMBL/GenBank/DDBJ whole genome shotgun (WGS) entry which is preliminary data.</text>
</comment>
<gene>
    <name evidence="2" type="ORF">FQA47_024750</name>
</gene>
<evidence type="ECO:0000313" key="3">
    <source>
        <dbReference type="Proteomes" id="UP000646548"/>
    </source>
</evidence>
<evidence type="ECO:0000256" key="1">
    <source>
        <dbReference type="SAM" id="MobiDB-lite"/>
    </source>
</evidence>
<feature type="region of interest" description="Disordered" evidence="1">
    <location>
        <begin position="229"/>
        <end position="307"/>
    </location>
</feature>
<proteinExistence type="predicted"/>
<feature type="compositionally biased region" description="Basic and acidic residues" evidence="1">
    <location>
        <begin position="263"/>
        <end position="273"/>
    </location>
</feature>